<dbReference type="PANTHER" id="PTHR35004">
    <property type="entry name" value="TRANSPOSASE RV3428C-RELATED"/>
    <property type="match status" value="1"/>
</dbReference>
<name>A0ABR6MLR1_MICEC</name>
<organism evidence="3 4">
    <name type="scientific">Micromonospora echinospora</name>
    <name type="common">Micromonospora purpurea</name>
    <dbReference type="NCBI Taxonomy" id="1877"/>
    <lineage>
        <taxon>Bacteria</taxon>
        <taxon>Bacillati</taxon>
        <taxon>Actinomycetota</taxon>
        <taxon>Actinomycetes</taxon>
        <taxon>Micromonosporales</taxon>
        <taxon>Micromonosporaceae</taxon>
        <taxon>Micromonospora</taxon>
    </lineage>
</organism>
<reference evidence="3 4" key="1">
    <citation type="submission" date="2020-08" db="EMBL/GenBank/DDBJ databases">
        <title>Sequencing the genomes of 1000 actinobacteria strains.</title>
        <authorList>
            <person name="Klenk H.-P."/>
        </authorList>
    </citation>
    <scope>NUCLEOTIDE SEQUENCE [LARGE SCALE GENOMIC DNA]</scope>
    <source>
        <strain evidence="3 4">DSM 43036</strain>
    </source>
</reference>
<sequence>MASRRHVMNLLDAQLAAGVRVNAAEFAREHGVSVRTVYRHRARIRAEGQWQERSRRPRSSPRVTPPEVDAWICKLRAELGPDNGADFIRDALDDVRRRTDASWSVPSRSTVNRVLARHDLLVATPAKRPRSSWRRFSYARPRDCYQIDATEVKLADGRTVVVFDVLDDCTRTLVACHAAAAETARAAITAIRQAFTAYGVPAIVLSDNGIAFTSRRTRPGSISTFVQTLIDHGARPINSSPYHPQTCGKVERHHQTLKKWLSTQPPPQTLTALQALLDTYRRYYNTQRRHSALPRRTTPAHAWTHAPTLGGPTSTPLQTDATLHHCPVASNGAIAVAGHRTSVGTTHAGTTVTAIRDNNHVTIYHPDGQPIGYLHLNPDKNYIPLTPTPMTHNP</sequence>
<comment type="caution">
    <text evidence="3">The sequence shown here is derived from an EMBL/GenBank/DDBJ whole genome shotgun (WGS) entry which is preliminary data.</text>
</comment>
<dbReference type="EMBL" id="JACHJC010000001">
    <property type="protein sequence ID" value="MBB5115267.1"/>
    <property type="molecule type" value="Genomic_DNA"/>
</dbReference>
<dbReference type="InterPro" id="IPR009057">
    <property type="entry name" value="Homeodomain-like_sf"/>
</dbReference>
<evidence type="ECO:0000259" key="1">
    <source>
        <dbReference type="PROSITE" id="PS50994"/>
    </source>
</evidence>
<evidence type="ECO:0000313" key="3">
    <source>
        <dbReference type="EMBL" id="MBB5115267.1"/>
    </source>
</evidence>
<evidence type="ECO:0000313" key="4">
    <source>
        <dbReference type="Proteomes" id="UP000618986"/>
    </source>
</evidence>
<protein>
    <submittedName>
        <fullName evidence="3">Transposase InsO family protein</fullName>
    </submittedName>
</protein>
<dbReference type="SUPFAM" id="SSF46689">
    <property type="entry name" value="Homeodomain-like"/>
    <property type="match status" value="1"/>
</dbReference>
<dbReference type="SUPFAM" id="SSF53098">
    <property type="entry name" value="Ribonuclease H-like"/>
    <property type="match status" value="1"/>
</dbReference>
<dbReference type="RefSeq" id="WP_184686396.1">
    <property type="nucleotide sequence ID" value="NZ_JACHJC010000001.1"/>
</dbReference>
<accession>A0ABR6MLR1</accession>
<gene>
    <name evidence="2" type="ORF">FHU28_004411</name>
    <name evidence="3" type="ORF">FHU28_005106</name>
</gene>
<dbReference type="GeneID" id="300295631"/>
<dbReference type="InterPro" id="IPR036397">
    <property type="entry name" value="RNaseH_sf"/>
</dbReference>
<dbReference type="Pfam" id="PF00665">
    <property type="entry name" value="rve"/>
    <property type="match status" value="1"/>
</dbReference>
<dbReference type="EMBL" id="JACHJC010000001">
    <property type="protein sequence ID" value="MBB5114572.1"/>
    <property type="molecule type" value="Genomic_DNA"/>
</dbReference>
<keyword evidence="4" id="KW-1185">Reference proteome</keyword>
<proteinExistence type="predicted"/>
<dbReference type="Proteomes" id="UP000618986">
    <property type="component" value="Unassembled WGS sequence"/>
</dbReference>
<dbReference type="PANTHER" id="PTHR35004:SF7">
    <property type="entry name" value="INTEGRASE PROTEIN"/>
    <property type="match status" value="1"/>
</dbReference>
<evidence type="ECO:0000313" key="2">
    <source>
        <dbReference type="EMBL" id="MBB5114572.1"/>
    </source>
</evidence>
<dbReference type="InterPro" id="IPR012337">
    <property type="entry name" value="RNaseH-like_sf"/>
</dbReference>
<dbReference type="Gene3D" id="3.30.420.10">
    <property type="entry name" value="Ribonuclease H-like superfamily/Ribonuclease H"/>
    <property type="match status" value="1"/>
</dbReference>
<dbReference type="InterPro" id="IPR001584">
    <property type="entry name" value="Integrase_cat-core"/>
</dbReference>
<feature type="domain" description="Integrase catalytic" evidence="1">
    <location>
        <begin position="137"/>
        <end position="307"/>
    </location>
</feature>
<dbReference type="PROSITE" id="PS50994">
    <property type="entry name" value="INTEGRASE"/>
    <property type="match status" value="1"/>
</dbReference>